<dbReference type="EC" id="3.2.1.4" evidence="1"/>
<sequence length="656" mass="73200">MSSNVQAYLSFFITHAPSLYIYKSLLPIHPSSCHCTFMASFIIKLTVLSLCMLMVTGFDYKDALDKSLLFFEAQRSGKLPDNQRVRWRGDSGLSDGFAQGVDLVGGYYDAGDHVKFGLPMAYSVTMLSWSVIEFEKEITDVNQLEHALDAIKWGTDYFIKAHKQPNTLWSQVGDGGSDHYCWERSEDMSTPRTAYKVDAEHPGSDIAGETAAALAAASIAFKPYDSSYSQLLLLHAKQLFYFADTFRGKYDESISNARAYYPSGNGYYDELLWSAAWLFEATNDQFYLNYVIENSALMGGTGWAVTEFSWDNKYAGLQVLLSKVLLSGGNEAHQAILKQYQAKAEFFLCACLQKNNGHNVPMTPGGLLFVDGWNNMQYVSSASFLLAVYSNYLSMANAKLYCPSGETHPFELLTFAQSQADYILGKNPKAMSYMVGYQDKYPAHVHHRGASIPSVSVLKSPIGCLEGFELWYNRQEANPNIIAGALVGGPNQEDEFYDQRNNYEQTEPAIAGTAPLIGLFARLSSLSGGSVYVPRDSSPKHSGQNVYVPRDSSPKHIEQNEHPVEILHSITKVWKHNGVDYYRHKVNIKNTCGKPITELKLAMENLSGPIWGLLPTLEKNVYELPSWIKVLNPGSQYTFVYVQEGSQAKVSVLSYH</sequence>
<reference evidence="2" key="1">
    <citation type="journal article" date="2022" name="Nat. Commun.">
        <title>Chromosome evolution and the genetic basis of agronomically important traits in greater yam.</title>
        <authorList>
            <person name="Bredeson J.V."/>
            <person name="Lyons J.B."/>
            <person name="Oniyinde I.O."/>
            <person name="Okereke N.R."/>
            <person name="Kolade O."/>
            <person name="Nnabue I."/>
            <person name="Nwadili C.O."/>
            <person name="Hribova E."/>
            <person name="Parker M."/>
            <person name="Nwogha J."/>
            <person name="Shu S."/>
            <person name="Carlson J."/>
            <person name="Kariba R."/>
            <person name="Muthemba S."/>
            <person name="Knop K."/>
            <person name="Barton G.J."/>
            <person name="Sherwood A.V."/>
            <person name="Lopez-Montes A."/>
            <person name="Asiedu R."/>
            <person name="Jamnadass R."/>
            <person name="Muchugi A."/>
            <person name="Goodstein D."/>
            <person name="Egesi C.N."/>
            <person name="Featherston J."/>
            <person name="Asfaw A."/>
            <person name="Simpson G.G."/>
            <person name="Dolezel J."/>
            <person name="Hendre P.S."/>
            <person name="Van Deynze A."/>
            <person name="Kumar P.L."/>
            <person name="Obidiegwu J.E."/>
            <person name="Bhattacharjee R."/>
            <person name="Rokhsar D.S."/>
        </authorList>
    </citation>
    <scope>NUCLEOTIDE SEQUENCE [LARGE SCALE GENOMIC DNA]</scope>
    <source>
        <strain evidence="2">cv. TDa95/00328</strain>
    </source>
</reference>
<keyword evidence="2" id="KW-1185">Reference proteome</keyword>
<gene>
    <name evidence="1" type="ORF">IHE45_14G031600</name>
</gene>
<name>A0ACB7UR15_DIOAL</name>
<evidence type="ECO:0000313" key="2">
    <source>
        <dbReference type="Proteomes" id="UP000827976"/>
    </source>
</evidence>
<keyword evidence="1" id="KW-0378">Hydrolase</keyword>
<accession>A0ACB7UR15</accession>
<dbReference type="EMBL" id="CM037024">
    <property type="protein sequence ID" value="KAH7663107.1"/>
    <property type="molecule type" value="Genomic_DNA"/>
</dbReference>
<keyword evidence="1" id="KW-0326">Glycosidase</keyword>
<protein>
    <submittedName>
        <fullName evidence="1">Glycoside hydrolase family 9 protein</fullName>
        <ecNumber evidence="1">3.2.1.4</ecNumber>
    </submittedName>
</protein>
<comment type="caution">
    <text evidence="1">The sequence shown here is derived from an EMBL/GenBank/DDBJ whole genome shotgun (WGS) entry which is preliminary data.</text>
</comment>
<dbReference type="Proteomes" id="UP000827976">
    <property type="component" value="Chromosome 14"/>
</dbReference>
<organism evidence="1 2">
    <name type="scientific">Dioscorea alata</name>
    <name type="common">Purple yam</name>
    <dbReference type="NCBI Taxonomy" id="55571"/>
    <lineage>
        <taxon>Eukaryota</taxon>
        <taxon>Viridiplantae</taxon>
        <taxon>Streptophyta</taxon>
        <taxon>Embryophyta</taxon>
        <taxon>Tracheophyta</taxon>
        <taxon>Spermatophyta</taxon>
        <taxon>Magnoliopsida</taxon>
        <taxon>Liliopsida</taxon>
        <taxon>Dioscoreales</taxon>
        <taxon>Dioscoreaceae</taxon>
        <taxon>Dioscorea</taxon>
    </lineage>
</organism>
<proteinExistence type="predicted"/>
<evidence type="ECO:0000313" key="1">
    <source>
        <dbReference type="EMBL" id="KAH7663107.1"/>
    </source>
</evidence>